<dbReference type="RefSeq" id="WP_167360332.1">
    <property type="nucleotide sequence ID" value="NZ_CP156749.1"/>
</dbReference>
<evidence type="ECO:0000313" key="6">
    <source>
        <dbReference type="Proteomes" id="UP000242849"/>
    </source>
</evidence>
<dbReference type="AlphaFoldDB" id="A0A1H4UE34"/>
<accession>A0A1H4UE34</accession>
<feature type="domain" description="HTH luxR-type" evidence="4">
    <location>
        <begin position="185"/>
        <end position="250"/>
    </location>
</feature>
<gene>
    <name evidence="5" type="ORF">SAMN05421553_1243</name>
</gene>
<dbReference type="CDD" id="cd06170">
    <property type="entry name" value="LuxR_C_like"/>
    <property type="match status" value="1"/>
</dbReference>
<dbReference type="InterPro" id="IPR036388">
    <property type="entry name" value="WH-like_DNA-bd_sf"/>
</dbReference>
<evidence type="ECO:0000259" key="4">
    <source>
        <dbReference type="PROSITE" id="PS50043"/>
    </source>
</evidence>
<dbReference type="EMBL" id="FNSC01000001">
    <property type="protein sequence ID" value="SEC67036.1"/>
    <property type="molecule type" value="Genomic_DNA"/>
</dbReference>
<dbReference type="Pfam" id="PF03472">
    <property type="entry name" value="Autoind_bind"/>
    <property type="match status" value="1"/>
</dbReference>
<dbReference type="SMART" id="SM00421">
    <property type="entry name" value="HTH_LUXR"/>
    <property type="match status" value="1"/>
</dbReference>
<reference evidence="6" key="1">
    <citation type="submission" date="2016-10" db="EMBL/GenBank/DDBJ databases">
        <authorList>
            <person name="Varghese N."/>
            <person name="Submissions S."/>
        </authorList>
    </citation>
    <scope>NUCLEOTIDE SEQUENCE [LARGE SCALE GENOMIC DNA]</scope>
    <source>
        <strain evidence="6">DSM 12111</strain>
    </source>
</reference>
<dbReference type="SUPFAM" id="SSF75516">
    <property type="entry name" value="Pheromone-binding domain of LuxR-like quorum-sensing transcription factors"/>
    <property type="match status" value="1"/>
</dbReference>
<keyword evidence="6" id="KW-1185">Reference proteome</keyword>
<dbReference type="GO" id="GO:0003677">
    <property type="term" value="F:DNA binding"/>
    <property type="evidence" value="ECO:0007669"/>
    <property type="project" value="UniProtKB-KW"/>
</dbReference>
<dbReference type="PROSITE" id="PS00622">
    <property type="entry name" value="HTH_LUXR_1"/>
    <property type="match status" value="1"/>
</dbReference>
<sequence>MTIERAVYWPGIGLTNFTDSSLAQCCIKSSSDKEEVDYVIELAKSIIPFTSLVICLDNFTTLDPQASRRLLNYGYSSEWVDIYFRKSFHLQDPVLKLAEHETHAFSWGAGYANEAPSKEFLHLSRQFVGNNGIACCVSGRSRTSTTLISMTLPEREQAQDYVDALDYLAPHLHEIFNRQGSLNRHSLMAPEISQREIEVLHWAKEGKSTWDISNILSISERTVKFHFGNIFRKLDVLNRSQAIAKAIHFGVIAV</sequence>
<dbReference type="SUPFAM" id="SSF46894">
    <property type="entry name" value="C-terminal effector domain of the bipartite response regulators"/>
    <property type="match status" value="1"/>
</dbReference>
<keyword evidence="3" id="KW-0804">Transcription</keyword>
<dbReference type="InterPro" id="IPR016032">
    <property type="entry name" value="Sig_transdc_resp-reg_C-effctor"/>
</dbReference>
<dbReference type="InterPro" id="IPR005143">
    <property type="entry name" value="TF_LuxR_autoind-bd_dom"/>
</dbReference>
<dbReference type="GO" id="GO:0006355">
    <property type="term" value="P:regulation of DNA-templated transcription"/>
    <property type="evidence" value="ECO:0007669"/>
    <property type="project" value="InterPro"/>
</dbReference>
<dbReference type="Proteomes" id="UP000242849">
    <property type="component" value="Unassembled WGS sequence"/>
</dbReference>
<keyword evidence="2 5" id="KW-0238">DNA-binding</keyword>
<protein>
    <submittedName>
        <fullName evidence="5">DNA-binding transcriptional regulator, CsgD family</fullName>
    </submittedName>
</protein>
<dbReference type="Gene3D" id="1.10.10.10">
    <property type="entry name" value="Winged helix-like DNA-binding domain superfamily/Winged helix DNA-binding domain"/>
    <property type="match status" value="1"/>
</dbReference>
<proteinExistence type="predicted"/>
<dbReference type="InterPro" id="IPR000792">
    <property type="entry name" value="Tscrpt_reg_LuxR_C"/>
</dbReference>
<evidence type="ECO:0000313" key="5">
    <source>
        <dbReference type="EMBL" id="SEC67036.1"/>
    </source>
</evidence>
<evidence type="ECO:0000256" key="3">
    <source>
        <dbReference type="ARBA" id="ARBA00023163"/>
    </source>
</evidence>
<dbReference type="PROSITE" id="PS50043">
    <property type="entry name" value="HTH_LUXR_2"/>
    <property type="match status" value="1"/>
</dbReference>
<dbReference type="Pfam" id="PF00196">
    <property type="entry name" value="GerE"/>
    <property type="match status" value="1"/>
</dbReference>
<evidence type="ECO:0000256" key="1">
    <source>
        <dbReference type="ARBA" id="ARBA00023015"/>
    </source>
</evidence>
<evidence type="ECO:0000256" key="2">
    <source>
        <dbReference type="ARBA" id="ARBA00023125"/>
    </source>
</evidence>
<dbReference type="PANTHER" id="PTHR44688">
    <property type="entry name" value="DNA-BINDING TRANSCRIPTIONAL ACTIVATOR DEVR_DOSR"/>
    <property type="match status" value="1"/>
</dbReference>
<dbReference type="PANTHER" id="PTHR44688:SF16">
    <property type="entry name" value="DNA-BINDING TRANSCRIPTIONAL ACTIVATOR DEVR_DOSR"/>
    <property type="match status" value="1"/>
</dbReference>
<name>A0A1H4UE34_PSEAG</name>
<dbReference type="PRINTS" id="PR00038">
    <property type="entry name" value="HTHLUXR"/>
</dbReference>
<dbReference type="Gene3D" id="3.30.450.80">
    <property type="entry name" value="Transcription factor LuxR-like, autoinducer-binding domain"/>
    <property type="match status" value="1"/>
</dbReference>
<keyword evidence="1" id="KW-0805">Transcription regulation</keyword>
<dbReference type="STRING" id="53406.SAMN05421553_1243"/>
<dbReference type="InterPro" id="IPR036693">
    <property type="entry name" value="TF_LuxR_autoind-bd_dom_sf"/>
</dbReference>
<organism evidence="5 6">
    <name type="scientific">Pseudomonas anguilliseptica</name>
    <dbReference type="NCBI Taxonomy" id="53406"/>
    <lineage>
        <taxon>Bacteria</taxon>
        <taxon>Pseudomonadati</taxon>
        <taxon>Pseudomonadota</taxon>
        <taxon>Gammaproteobacteria</taxon>
        <taxon>Pseudomonadales</taxon>
        <taxon>Pseudomonadaceae</taxon>
        <taxon>Pseudomonas</taxon>
    </lineage>
</organism>